<evidence type="ECO:0000256" key="13">
    <source>
        <dbReference type="ARBA" id="ARBA00031891"/>
    </source>
</evidence>
<dbReference type="PANTHER" id="PTHR43808:SF31">
    <property type="entry name" value="N-ACETYL-L-CITRULLINE DEACETYLASE"/>
    <property type="match status" value="1"/>
</dbReference>
<feature type="binding site" evidence="15">
    <location>
        <position position="89"/>
    </location>
    <ligand>
        <name>Zn(2+)</name>
        <dbReference type="ChEBI" id="CHEBI:29105"/>
        <label>1</label>
    </ligand>
</feature>
<dbReference type="Gene3D" id="3.40.630.10">
    <property type="entry name" value="Zn peptidases"/>
    <property type="match status" value="2"/>
</dbReference>
<sequence>MLPTPSSPPPSAACASPTLRLAEQLISRASVTPRDEGCLDLIAERLRAVGFECERLDRGPEQARVANLWAKRPGAAGAGAGPSLVFAGHTDVVPTGPVEHWDSPPFVPTIRDGRLYGRGASDMKTSLAAMVVAVESFLHAHPQTSLSIAFLLTSDEEGPAVDGTVAVCEVLRARGERLDWCIVGEPTSVERTGDMIKNGRRGSLSGRLTVKGIQGHIAYPQLARNPIHELAPALAELAATRWDDGNAYFPPTSWQVSNIHGGTGASNVIPGSVVVDFNFRFSTASTPDALRNRFEAILARHKLDYEIQWTLGGLPFLTQPGALLDVVRQAVHETCGIEPECSTTGGTSDGRFIAQICPEVIELGPPNATIHQINESVALRDVEPLEAIYRRVLELLSERAA</sequence>
<protein>
    <recommendedName>
        <fullName evidence="5 15">Succinyl-diaminopimelate desuccinylase</fullName>
        <shortName evidence="15">SDAP desuccinylase</shortName>
        <ecNumber evidence="4 15">3.5.1.18</ecNumber>
    </recommendedName>
    <alternativeName>
        <fullName evidence="13 15">N-succinyl-LL-2,6-diaminoheptanedioate amidohydrolase</fullName>
    </alternativeName>
</protein>
<keyword evidence="7 15" id="KW-0479">Metal-binding</keyword>
<evidence type="ECO:0000313" key="17">
    <source>
        <dbReference type="EMBL" id="RPE70704.1"/>
    </source>
</evidence>
<dbReference type="GO" id="GO:0008270">
    <property type="term" value="F:zinc ion binding"/>
    <property type="evidence" value="ECO:0007669"/>
    <property type="project" value="UniProtKB-UniRule"/>
</dbReference>
<proteinExistence type="inferred from homology"/>
<comment type="similarity">
    <text evidence="2 15">Belongs to the peptidase M20A family. DapE subfamily.</text>
</comment>
<dbReference type="GO" id="GO:0006526">
    <property type="term" value="P:L-arginine biosynthetic process"/>
    <property type="evidence" value="ECO:0007669"/>
    <property type="project" value="TreeGrafter"/>
</dbReference>
<feature type="active site" evidence="15">
    <location>
        <position position="91"/>
    </location>
</feature>
<feature type="binding site" evidence="15">
    <location>
        <position position="157"/>
    </location>
    <ligand>
        <name>Zn(2+)</name>
        <dbReference type="ChEBI" id="CHEBI:29105"/>
        <label>2</label>
    </ligand>
</feature>
<dbReference type="GO" id="GO:0009089">
    <property type="term" value="P:lysine biosynthetic process via diaminopimelate"/>
    <property type="evidence" value="ECO:0007669"/>
    <property type="project" value="UniProtKB-UniRule"/>
</dbReference>
<evidence type="ECO:0000256" key="8">
    <source>
        <dbReference type="ARBA" id="ARBA00022801"/>
    </source>
</evidence>
<feature type="binding site" evidence="15">
    <location>
        <position position="185"/>
    </location>
    <ligand>
        <name>Zn(2+)</name>
        <dbReference type="ChEBI" id="CHEBI:29105"/>
        <label>1</label>
    </ligand>
</feature>
<dbReference type="InterPro" id="IPR005941">
    <property type="entry name" value="DapE_proteobac"/>
</dbReference>
<feature type="binding site" evidence="15">
    <location>
        <position position="122"/>
    </location>
    <ligand>
        <name>Zn(2+)</name>
        <dbReference type="ChEBI" id="CHEBI:29105"/>
        <label>2</label>
    </ligand>
</feature>
<dbReference type="InterPro" id="IPR011650">
    <property type="entry name" value="Peptidase_M20_dimer"/>
</dbReference>
<keyword evidence="10 15" id="KW-0220">Diaminopimelate biosynthesis</keyword>
<dbReference type="GO" id="GO:0019877">
    <property type="term" value="P:diaminopimelate biosynthetic process"/>
    <property type="evidence" value="ECO:0007669"/>
    <property type="project" value="UniProtKB-UniRule"/>
</dbReference>
<comment type="subunit">
    <text evidence="3 15">Homodimer.</text>
</comment>
<dbReference type="NCBIfam" id="NF009557">
    <property type="entry name" value="PRK13009.1"/>
    <property type="match status" value="1"/>
</dbReference>
<reference evidence="17 18" key="1">
    <citation type="submission" date="2018-11" db="EMBL/GenBank/DDBJ databases">
        <title>Genomic Encyclopedia of Type Strains, Phase IV (KMG-IV): sequencing the most valuable type-strain genomes for metagenomic binning, comparative biology and taxonomic classification.</title>
        <authorList>
            <person name="Goeker M."/>
        </authorList>
    </citation>
    <scope>NUCLEOTIDE SEQUENCE [LARGE SCALE GENOMIC DNA]</scope>
    <source>
        <strain evidence="17 18">DSM 101684</strain>
    </source>
</reference>
<feature type="binding site" evidence="15">
    <location>
        <position position="122"/>
    </location>
    <ligand>
        <name>Zn(2+)</name>
        <dbReference type="ChEBI" id="CHEBI:29105"/>
        <label>1</label>
    </ligand>
</feature>
<keyword evidence="9 15" id="KW-0862">Zinc</keyword>
<comment type="cofactor">
    <cofactor evidence="15">
        <name>Zn(2+)</name>
        <dbReference type="ChEBI" id="CHEBI:29105"/>
    </cofactor>
    <cofactor evidence="15">
        <name>Co(2+)</name>
        <dbReference type="ChEBI" id="CHEBI:48828"/>
    </cofactor>
    <text evidence="15">Binds 2 Zn(2+) or Co(2+) ions per subunit.</text>
</comment>
<gene>
    <name evidence="15" type="primary">dapE</name>
    <name evidence="17" type="ORF">EDC62_1191</name>
</gene>
<dbReference type="SUPFAM" id="SSF55031">
    <property type="entry name" value="Bacterial exopeptidase dimerisation domain"/>
    <property type="match status" value="1"/>
</dbReference>
<dbReference type="GO" id="GO:0009014">
    <property type="term" value="F:succinyl-diaminopimelate desuccinylase activity"/>
    <property type="evidence" value="ECO:0007669"/>
    <property type="project" value="UniProtKB-UniRule"/>
</dbReference>
<evidence type="ECO:0000256" key="9">
    <source>
        <dbReference type="ARBA" id="ARBA00022833"/>
    </source>
</evidence>
<dbReference type="Pfam" id="PF07687">
    <property type="entry name" value="M20_dimer"/>
    <property type="match status" value="1"/>
</dbReference>
<dbReference type="InterPro" id="IPR002933">
    <property type="entry name" value="Peptidase_M20"/>
</dbReference>
<organism evidence="17 18">
    <name type="scientific">Tibeticola sediminis</name>
    <dbReference type="NCBI Taxonomy" id="1917811"/>
    <lineage>
        <taxon>Bacteria</taxon>
        <taxon>Pseudomonadati</taxon>
        <taxon>Pseudomonadota</taxon>
        <taxon>Betaproteobacteria</taxon>
        <taxon>Burkholderiales</taxon>
        <taxon>Comamonadaceae</taxon>
        <taxon>Tibeticola</taxon>
    </lineage>
</organism>
<evidence type="ECO:0000256" key="5">
    <source>
        <dbReference type="ARBA" id="ARBA00022391"/>
    </source>
</evidence>
<comment type="function">
    <text evidence="15">Catalyzes the hydrolysis of N-succinyl-L,L-diaminopimelic acid (SDAP), forming succinate and LL-2,6-diaminopimelate (DAP), an intermediate involved in the bacterial biosynthesis of lysine and meso-diaminopimelic acid, an essential component of bacterial cell walls.</text>
</comment>
<evidence type="ECO:0000256" key="6">
    <source>
        <dbReference type="ARBA" id="ARBA00022605"/>
    </source>
</evidence>
<dbReference type="EC" id="3.5.1.18" evidence="4 15"/>
<accession>A0A3N4VCQ2</accession>
<evidence type="ECO:0000256" key="12">
    <source>
        <dbReference type="ARBA" id="ARBA00023285"/>
    </source>
</evidence>
<evidence type="ECO:0000259" key="16">
    <source>
        <dbReference type="Pfam" id="PF07687"/>
    </source>
</evidence>
<feature type="domain" description="Peptidase M20 dimerisation" evidence="16">
    <location>
        <begin position="198"/>
        <end position="305"/>
    </location>
</feature>
<dbReference type="FunFam" id="3.30.70.360:FF:000011">
    <property type="entry name" value="Succinyl-diaminopimelate desuccinylase"/>
    <property type="match status" value="1"/>
</dbReference>
<dbReference type="Proteomes" id="UP000272193">
    <property type="component" value="Unassembled WGS sequence"/>
</dbReference>
<name>A0A3N4VCQ2_9BURK</name>
<dbReference type="AlphaFoldDB" id="A0A3N4VCQ2"/>
<keyword evidence="6 15" id="KW-0028">Amino-acid biosynthesis</keyword>
<dbReference type="NCBIfam" id="TIGR01246">
    <property type="entry name" value="dapE_proteo"/>
    <property type="match status" value="1"/>
</dbReference>
<dbReference type="SUPFAM" id="SSF53187">
    <property type="entry name" value="Zn-dependent exopeptidases"/>
    <property type="match status" value="1"/>
</dbReference>
<evidence type="ECO:0000256" key="14">
    <source>
        <dbReference type="ARBA" id="ARBA00051301"/>
    </source>
</evidence>
<keyword evidence="11 15" id="KW-0457">Lysine biosynthesis</keyword>
<evidence type="ECO:0000256" key="15">
    <source>
        <dbReference type="HAMAP-Rule" id="MF_01690"/>
    </source>
</evidence>
<feature type="binding site" evidence="15">
    <location>
        <position position="371"/>
    </location>
    <ligand>
        <name>Zn(2+)</name>
        <dbReference type="ChEBI" id="CHEBI:29105"/>
        <label>2</label>
    </ligand>
</feature>
<dbReference type="FunFam" id="3.40.630.10:FF:000005">
    <property type="entry name" value="Succinyl-diaminopimelate desuccinylase"/>
    <property type="match status" value="1"/>
</dbReference>
<keyword evidence="8 15" id="KW-0378">Hydrolase</keyword>
<dbReference type="GO" id="GO:0050897">
    <property type="term" value="F:cobalt ion binding"/>
    <property type="evidence" value="ECO:0007669"/>
    <property type="project" value="UniProtKB-UniRule"/>
</dbReference>
<evidence type="ECO:0000256" key="7">
    <source>
        <dbReference type="ARBA" id="ARBA00022723"/>
    </source>
</evidence>
<dbReference type="GO" id="GO:0008777">
    <property type="term" value="F:acetylornithine deacetylase activity"/>
    <property type="evidence" value="ECO:0007669"/>
    <property type="project" value="TreeGrafter"/>
</dbReference>
<dbReference type="CDD" id="cd03891">
    <property type="entry name" value="M20_DapE_proteobac"/>
    <property type="match status" value="1"/>
</dbReference>
<evidence type="ECO:0000256" key="3">
    <source>
        <dbReference type="ARBA" id="ARBA00011738"/>
    </source>
</evidence>
<evidence type="ECO:0000256" key="11">
    <source>
        <dbReference type="ARBA" id="ARBA00023154"/>
    </source>
</evidence>
<comment type="catalytic activity">
    <reaction evidence="14 15">
        <text>N-succinyl-(2S,6S)-2,6-diaminopimelate + H2O = (2S,6S)-2,6-diaminopimelate + succinate</text>
        <dbReference type="Rhea" id="RHEA:22608"/>
        <dbReference type="ChEBI" id="CHEBI:15377"/>
        <dbReference type="ChEBI" id="CHEBI:30031"/>
        <dbReference type="ChEBI" id="CHEBI:57609"/>
        <dbReference type="ChEBI" id="CHEBI:58087"/>
        <dbReference type="EC" id="3.5.1.18"/>
    </reaction>
</comment>
<keyword evidence="12 15" id="KW-0170">Cobalt</keyword>
<evidence type="ECO:0000256" key="1">
    <source>
        <dbReference type="ARBA" id="ARBA00005130"/>
    </source>
</evidence>
<dbReference type="Pfam" id="PF01546">
    <property type="entry name" value="Peptidase_M20"/>
    <property type="match status" value="1"/>
</dbReference>
<evidence type="ECO:0000256" key="10">
    <source>
        <dbReference type="ARBA" id="ARBA00022915"/>
    </source>
</evidence>
<feature type="active site" description="Proton acceptor" evidence="15">
    <location>
        <position position="156"/>
    </location>
</feature>
<evidence type="ECO:0000313" key="18">
    <source>
        <dbReference type="Proteomes" id="UP000272193"/>
    </source>
</evidence>
<comment type="caution">
    <text evidence="17">The sequence shown here is derived from an EMBL/GenBank/DDBJ whole genome shotgun (WGS) entry which is preliminary data.</text>
</comment>
<dbReference type="PANTHER" id="PTHR43808">
    <property type="entry name" value="ACETYLORNITHINE DEACETYLASE"/>
    <property type="match status" value="1"/>
</dbReference>
<dbReference type="RefSeq" id="WP_124221551.1">
    <property type="nucleotide sequence ID" value="NZ_RKQL01000002.1"/>
</dbReference>
<dbReference type="OrthoDB" id="9809784at2"/>
<dbReference type="UniPathway" id="UPA00034">
    <property type="reaction ID" value="UER00021"/>
</dbReference>
<evidence type="ECO:0000256" key="2">
    <source>
        <dbReference type="ARBA" id="ARBA00006746"/>
    </source>
</evidence>
<dbReference type="HAMAP" id="MF_01690">
    <property type="entry name" value="DapE"/>
    <property type="match status" value="1"/>
</dbReference>
<dbReference type="InterPro" id="IPR050072">
    <property type="entry name" value="Peptidase_M20A"/>
</dbReference>
<keyword evidence="18" id="KW-1185">Reference proteome</keyword>
<dbReference type="InterPro" id="IPR036264">
    <property type="entry name" value="Bact_exopeptidase_dim_dom"/>
</dbReference>
<dbReference type="EMBL" id="RKQL01000002">
    <property type="protein sequence ID" value="RPE70704.1"/>
    <property type="molecule type" value="Genomic_DNA"/>
</dbReference>
<comment type="pathway">
    <text evidence="1 15">Amino-acid biosynthesis; L-lysine biosynthesis via DAP pathway; LL-2,6-diaminopimelate from (S)-tetrahydrodipicolinate (succinylase route): step 3/3.</text>
</comment>
<evidence type="ECO:0000256" key="4">
    <source>
        <dbReference type="ARBA" id="ARBA00011921"/>
    </source>
</evidence>